<dbReference type="Gene3D" id="1.20.120.520">
    <property type="entry name" value="nmb1532 protein domain like"/>
    <property type="match status" value="1"/>
</dbReference>
<proteinExistence type="predicted"/>
<protein>
    <submittedName>
        <fullName evidence="2">Hemerythrin HHE cation binding domain protein</fullName>
    </submittedName>
</protein>
<organism evidence="2 3">
    <name type="scientific">Sulfuriferula multivorans</name>
    <dbReference type="NCBI Taxonomy" id="1559896"/>
    <lineage>
        <taxon>Bacteria</taxon>
        <taxon>Pseudomonadati</taxon>
        <taxon>Pseudomonadota</taxon>
        <taxon>Betaproteobacteria</taxon>
        <taxon>Nitrosomonadales</taxon>
        <taxon>Sulfuricellaceae</taxon>
        <taxon>Sulfuriferula</taxon>
    </lineage>
</organism>
<accession>A0A401JZP8</accession>
<keyword evidence="3" id="KW-1185">Reference proteome</keyword>
<name>A0A401JZP8_9PROT</name>
<evidence type="ECO:0000259" key="1">
    <source>
        <dbReference type="Pfam" id="PF01814"/>
    </source>
</evidence>
<dbReference type="RefSeq" id="WP_124705875.1">
    <property type="nucleotide sequence ID" value="NZ_BGOW01000033.1"/>
</dbReference>
<dbReference type="OrthoDB" id="5293910at2"/>
<gene>
    <name evidence="2" type="ORF">SFMTTN_2935</name>
</gene>
<reference evidence="2 3" key="1">
    <citation type="journal article" date="2019" name="Front. Microbiol.">
        <title>Genomes of Neutrophilic Sulfur-Oxidizing Chemolithoautotrophs Representing 9 Proteobacterial Species From 8 Genera.</title>
        <authorList>
            <person name="Watanabe T."/>
            <person name="Kojima H."/>
            <person name="Umezawa K."/>
            <person name="Hori C."/>
            <person name="Takasuka T.E."/>
            <person name="Kato Y."/>
            <person name="Fukui M."/>
        </authorList>
    </citation>
    <scope>NUCLEOTIDE SEQUENCE [LARGE SCALE GENOMIC DNA]</scope>
    <source>
        <strain evidence="2 3">TTN</strain>
    </source>
</reference>
<evidence type="ECO:0000313" key="2">
    <source>
        <dbReference type="EMBL" id="GCB02118.1"/>
    </source>
</evidence>
<dbReference type="InterPro" id="IPR012312">
    <property type="entry name" value="Hemerythrin-like"/>
</dbReference>
<dbReference type="Proteomes" id="UP000286806">
    <property type="component" value="Unassembled WGS sequence"/>
</dbReference>
<evidence type="ECO:0000313" key="3">
    <source>
        <dbReference type="Proteomes" id="UP000286806"/>
    </source>
</evidence>
<dbReference type="EMBL" id="BGOW01000033">
    <property type="protein sequence ID" value="GCB02118.1"/>
    <property type="molecule type" value="Genomic_DNA"/>
</dbReference>
<sequence>MTADNHFCDLTGHASSQLQTSVFYEIKDMARGETVTFLFAEDPAIILHSLNLQLRNNLRWEVSEEPGQHWRAVIHRAEDVPPVDVLDMLKRDHKRLDAMFSQVIHLTDNGQLEMAHGLMRAFTEGLRKHLRVEHDLLARAIRTPPNSQGFDPSAAMVQEHNEILNQSVMIEAGFEETDASSASVGPLLAILAGYLSKHEQREEATLFPVWTGALNKAPEQARMDLFNKVMEILQD</sequence>
<feature type="domain" description="Hemerythrin-like" evidence="1">
    <location>
        <begin position="85"/>
        <end position="209"/>
    </location>
</feature>
<comment type="caution">
    <text evidence="2">The sequence shown here is derived from an EMBL/GenBank/DDBJ whole genome shotgun (WGS) entry which is preliminary data.</text>
</comment>
<dbReference type="AlphaFoldDB" id="A0A401JZP8"/>
<dbReference type="Pfam" id="PF01814">
    <property type="entry name" value="Hemerythrin"/>
    <property type="match status" value="1"/>
</dbReference>